<dbReference type="InterPro" id="IPR036286">
    <property type="entry name" value="LexA/Signal_pep-like_sf"/>
</dbReference>
<proteinExistence type="predicted"/>
<evidence type="ECO:0000256" key="5">
    <source>
        <dbReference type="ARBA" id="ARBA00023015"/>
    </source>
</evidence>
<dbReference type="Gene3D" id="2.10.109.10">
    <property type="entry name" value="Umud Fragment, subunit A"/>
    <property type="match status" value="1"/>
</dbReference>
<reference evidence="12 13" key="1">
    <citation type="journal article" date="2015" name="Nature">
        <title>rRNA introns, odd ribosomes, and small enigmatic genomes across a large radiation of phyla.</title>
        <authorList>
            <person name="Brown C.T."/>
            <person name="Hug L.A."/>
            <person name="Thomas B.C."/>
            <person name="Sharon I."/>
            <person name="Castelle C.J."/>
            <person name="Singh A."/>
            <person name="Wilkins M.J."/>
            <person name="Williams K.H."/>
            <person name="Banfield J.F."/>
        </authorList>
    </citation>
    <scope>NUCLEOTIDE SEQUENCE [LARGE SCALE GENOMIC DNA]</scope>
</reference>
<dbReference type="Pfam" id="PF00717">
    <property type="entry name" value="Peptidase_S24"/>
    <property type="match status" value="1"/>
</dbReference>
<keyword evidence="8" id="KW-0234">DNA repair</keyword>
<dbReference type="AlphaFoldDB" id="A0A0G0V5Q3"/>
<evidence type="ECO:0000256" key="3">
    <source>
        <dbReference type="ARBA" id="ARBA00022763"/>
    </source>
</evidence>
<keyword evidence="3" id="KW-0227">DNA damage</keyword>
<accession>A0A0G0V5Q3</accession>
<dbReference type="SUPFAM" id="SSF46785">
    <property type="entry name" value="Winged helix' DNA-binding domain"/>
    <property type="match status" value="1"/>
</dbReference>
<keyword evidence="4" id="KW-0378">Hydrolase</keyword>
<dbReference type="InterPro" id="IPR036388">
    <property type="entry name" value="WH-like_DNA-bd_sf"/>
</dbReference>
<dbReference type="InterPro" id="IPR050077">
    <property type="entry name" value="LexA_repressor"/>
</dbReference>
<keyword evidence="5" id="KW-0805">Transcription regulation</keyword>
<feature type="domain" description="LexA repressor DNA-binding" evidence="11">
    <location>
        <begin position="3"/>
        <end position="66"/>
    </location>
</feature>
<dbReference type="Gene3D" id="1.10.10.10">
    <property type="entry name" value="Winged helix-like DNA-binding domain superfamily/Winged helix DNA-binding domain"/>
    <property type="match status" value="1"/>
</dbReference>
<dbReference type="InterPro" id="IPR015927">
    <property type="entry name" value="Peptidase_S24_S26A/B/C"/>
</dbReference>
<dbReference type="GO" id="GO:0006260">
    <property type="term" value="P:DNA replication"/>
    <property type="evidence" value="ECO:0007669"/>
    <property type="project" value="UniProtKB-KW"/>
</dbReference>
<dbReference type="NCBIfam" id="TIGR00498">
    <property type="entry name" value="lexA"/>
    <property type="match status" value="1"/>
</dbReference>
<keyword evidence="9" id="KW-0742">SOS response</keyword>
<dbReference type="GO" id="GO:0006508">
    <property type="term" value="P:proteolysis"/>
    <property type="evidence" value="ECO:0007669"/>
    <property type="project" value="InterPro"/>
</dbReference>
<keyword evidence="7" id="KW-0804">Transcription</keyword>
<evidence type="ECO:0000313" key="13">
    <source>
        <dbReference type="Proteomes" id="UP000034961"/>
    </source>
</evidence>
<evidence type="ECO:0000256" key="2">
    <source>
        <dbReference type="ARBA" id="ARBA00022705"/>
    </source>
</evidence>
<evidence type="ECO:0000256" key="4">
    <source>
        <dbReference type="ARBA" id="ARBA00022801"/>
    </source>
</evidence>
<gene>
    <name evidence="12" type="ORF">UU41_C0001G0036</name>
</gene>
<keyword evidence="6" id="KW-0238">DNA-binding</keyword>
<dbReference type="InterPro" id="IPR006199">
    <property type="entry name" value="LexA_DNA-bd_dom"/>
</dbReference>
<evidence type="ECO:0000256" key="9">
    <source>
        <dbReference type="ARBA" id="ARBA00023236"/>
    </source>
</evidence>
<dbReference type="GO" id="GO:0009432">
    <property type="term" value="P:SOS response"/>
    <property type="evidence" value="ECO:0007669"/>
    <property type="project" value="UniProtKB-KW"/>
</dbReference>
<dbReference type="Proteomes" id="UP000034961">
    <property type="component" value="Unassembled WGS sequence"/>
</dbReference>
<evidence type="ECO:0000256" key="8">
    <source>
        <dbReference type="ARBA" id="ARBA00023204"/>
    </source>
</evidence>
<dbReference type="SUPFAM" id="SSF51306">
    <property type="entry name" value="LexA/Signal peptidase"/>
    <property type="match status" value="1"/>
</dbReference>
<evidence type="ECO:0000259" key="10">
    <source>
        <dbReference type="Pfam" id="PF00717"/>
    </source>
</evidence>
<evidence type="ECO:0000313" key="12">
    <source>
        <dbReference type="EMBL" id="KKR95046.1"/>
    </source>
</evidence>
<dbReference type="EMBL" id="LCAN01000001">
    <property type="protein sequence ID" value="KKR95046.1"/>
    <property type="molecule type" value="Genomic_DNA"/>
</dbReference>
<feature type="domain" description="Peptidase S24/S26A/S26B/S26C" evidence="10">
    <location>
        <begin position="84"/>
        <end position="201"/>
    </location>
</feature>
<dbReference type="GO" id="GO:0004252">
    <property type="term" value="F:serine-type endopeptidase activity"/>
    <property type="evidence" value="ECO:0007669"/>
    <property type="project" value="InterPro"/>
</dbReference>
<evidence type="ECO:0000256" key="6">
    <source>
        <dbReference type="ARBA" id="ARBA00023125"/>
    </source>
</evidence>
<dbReference type="InterPro" id="IPR039418">
    <property type="entry name" value="LexA-like"/>
</dbReference>
<dbReference type="InterPro" id="IPR036390">
    <property type="entry name" value="WH_DNA-bd_sf"/>
</dbReference>
<evidence type="ECO:0000256" key="7">
    <source>
        <dbReference type="ARBA" id="ARBA00023163"/>
    </source>
</evidence>
<dbReference type="GO" id="GO:0003677">
    <property type="term" value="F:DNA binding"/>
    <property type="evidence" value="ECO:0007669"/>
    <property type="project" value="UniProtKB-KW"/>
</dbReference>
<name>A0A0G0V5Q3_9BACT</name>
<evidence type="ECO:0000259" key="11">
    <source>
        <dbReference type="Pfam" id="PF01726"/>
    </source>
</evidence>
<dbReference type="PANTHER" id="PTHR33516">
    <property type="entry name" value="LEXA REPRESSOR"/>
    <property type="match status" value="1"/>
</dbReference>
<comment type="caution">
    <text evidence="12">The sequence shown here is derived from an EMBL/GenBank/DDBJ whole genome shotgun (WGS) entry which is preliminary data.</text>
</comment>
<keyword evidence="1" id="KW-0678">Repressor</keyword>
<dbReference type="GO" id="GO:0006281">
    <property type="term" value="P:DNA repair"/>
    <property type="evidence" value="ECO:0007669"/>
    <property type="project" value="UniProtKB-KW"/>
</dbReference>
<dbReference type="InterPro" id="IPR006200">
    <property type="entry name" value="LexA"/>
</dbReference>
<dbReference type="PANTHER" id="PTHR33516:SF2">
    <property type="entry name" value="LEXA REPRESSOR-RELATED"/>
    <property type="match status" value="1"/>
</dbReference>
<dbReference type="CDD" id="cd06529">
    <property type="entry name" value="S24_LexA-like"/>
    <property type="match status" value="1"/>
</dbReference>
<protein>
    <submittedName>
        <fullName evidence="12">LexA repressor</fullName>
    </submittedName>
</protein>
<dbReference type="Pfam" id="PF01726">
    <property type="entry name" value="LexA_DNA_bind"/>
    <property type="match status" value="1"/>
</dbReference>
<keyword evidence="2" id="KW-0235">DNA replication</keyword>
<dbReference type="GO" id="GO:0045892">
    <property type="term" value="P:negative regulation of DNA-templated transcription"/>
    <property type="evidence" value="ECO:0007669"/>
    <property type="project" value="InterPro"/>
</dbReference>
<sequence>MTSKLSDNTRKLLNYIYKYQKDNGFCPTIGELKLLMNTKSTHSIQLQLNRLSKQGFIKRERYKNRAIKILFRPEAEDEEYIKVPIVGQIEAGYNTFADYNITGSKFLPLSLLRGKRNAFILEVSGHSMKLAGIFPGDKIVVVPSQVANNNDIVVAYDPEDDCTTLKRYKKINEFILLIPETDDPTIQPKISKNFVIQAKYVGKVPEDSKLI</sequence>
<evidence type="ECO:0000256" key="1">
    <source>
        <dbReference type="ARBA" id="ARBA00022491"/>
    </source>
</evidence>
<organism evidence="12 13">
    <name type="scientific">Candidatus Roizmanbacteria bacterium GW2011_GWA1_41_13</name>
    <dbReference type="NCBI Taxonomy" id="1618474"/>
    <lineage>
        <taxon>Bacteria</taxon>
        <taxon>Candidatus Roizmaniibacteriota</taxon>
    </lineage>
</organism>